<evidence type="ECO:0000313" key="1">
    <source>
        <dbReference type="EMBL" id="QCT20832.1"/>
    </source>
</evidence>
<dbReference type="AlphaFoldDB" id="A0A4P8YQ61"/>
<accession>A0A4P8YQ61</accession>
<dbReference type="RefSeq" id="WP_138096807.1">
    <property type="nucleotide sequence ID" value="NZ_CP040428.1"/>
</dbReference>
<dbReference type="OrthoDB" id="8454702at2"/>
<keyword evidence="2" id="KW-1185">Reference proteome</keyword>
<sequence>MAGTSYLNRMPLGIAGSITRLRDLTTEPVMLDTTQKFDKYGYAGKYDGDKFVPLEDGDSVDKVAGILVRPYPTQSPSDVAYIGVESGFTGDALKRGYICVTVTAGDATSAKKGDPVYVRVAGATDASPLGSFLLVPDSTAENTPQLTIAQVMGPGDAAAGTGKGHVEIAYNI</sequence>
<name>A0A4P8YQ61_9ENTR</name>
<gene>
    <name evidence="1" type="ORF">FEM41_14845</name>
</gene>
<organism evidence="1 2">
    <name type="scientific">Jejubacter calystegiae</name>
    <dbReference type="NCBI Taxonomy" id="2579935"/>
    <lineage>
        <taxon>Bacteria</taxon>
        <taxon>Pseudomonadati</taxon>
        <taxon>Pseudomonadota</taxon>
        <taxon>Gammaproteobacteria</taxon>
        <taxon>Enterobacterales</taxon>
        <taxon>Enterobacteriaceae</taxon>
        <taxon>Jejubacter</taxon>
    </lineage>
</organism>
<dbReference type="KEGG" id="izh:FEM41_14845"/>
<dbReference type="Pfam" id="PF23982">
    <property type="entry name" value="XM1_gp53_minor_capsid"/>
    <property type="match status" value="1"/>
</dbReference>
<dbReference type="InterPro" id="IPR056914">
    <property type="entry name" value="Gp53-like"/>
</dbReference>
<reference evidence="1 2" key="1">
    <citation type="submission" date="2019-05" db="EMBL/GenBank/DDBJ databases">
        <title>Complete genome sequence of Izhakiella calystegiae KSNA2, an endophyte isolated from beach morning glory (Calystegia soldanella).</title>
        <authorList>
            <person name="Jiang L."/>
            <person name="Jeong J.C."/>
            <person name="Kim C.Y."/>
            <person name="Kim D.H."/>
            <person name="Kim S.W."/>
            <person name="Lee j."/>
        </authorList>
    </citation>
    <scope>NUCLEOTIDE SEQUENCE [LARGE SCALE GENOMIC DNA]</scope>
    <source>
        <strain evidence="1 2">KSNA2</strain>
    </source>
</reference>
<evidence type="ECO:0008006" key="3">
    <source>
        <dbReference type="Google" id="ProtNLM"/>
    </source>
</evidence>
<dbReference type="Proteomes" id="UP000302163">
    <property type="component" value="Chromosome"/>
</dbReference>
<proteinExistence type="predicted"/>
<protein>
    <recommendedName>
        <fullName evidence="3">Bacteriophage protein</fullName>
    </recommendedName>
</protein>
<evidence type="ECO:0000313" key="2">
    <source>
        <dbReference type="Proteomes" id="UP000302163"/>
    </source>
</evidence>
<dbReference type="EMBL" id="CP040428">
    <property type="protein sequence ID" value="QCT20832.1"/>
    <property type="molecule type" value="Genomic_DNA"/>
</dbReference>